<evidence type="ECO:0000256" key="1">
    <source>
        <dbReference type="ARBA" id="ARBA00022450"/>
    </source>
</evidence>
<evidence type="ECO:0000256" key="2">
    <source>
        <dbReference type="ARBA" id="ARBA00022516"/>
    </source>
</evidence>
<dbReference type="InterPro" id="IPR006162">
    <property type="entry name" value="Ppantetheine_attach_site"/>
</dbReference>
<dbReference type="InterPro" id="IPR009081">
    <property type="entry name" value="PP-bd_ACP"/>
</dbReference>
<dbReference type="GO" id="GO:0000036">
    <property type="term" value="F:acyl carrier activity"/>
    <property type="evidence" value="ECO:0007669"/>
    <property type="project" value="UniProtKB-UniRule"/>
</dbReference>
<dbReference type="UniPathway" id="UPA00094"/>
<evidence type="ECO:0000256" key="4">
    <source>
        <dbReference type="ARBA" id="ARBA00022832"/>
    </source>
</evidence>
<dbReference type="Proteomes" id="UP000317303">
    <property type="component" value="Unassembled WGS sequence"/>
</dbReference>
<comment type="similarity">
    <text evidence="7">Belongs to the acyl carrier protein (ACP) family.</text>
</comment>
<dbReference type="PROSITE" id="PS50075">
    <property type="entry name" value="CARRIER"/>
    <property type="match status" value="1"/>
</dbReference>
<dbReference type="PROSITE" id="PS00012">
    <property type="entry name" value="PHOSPHOPANTETHEINE"/>
    <property type="match status" value="1"/>
</dbReference>
<comment type="subcellular location">
    <subcellularLocation>
        <location evidence="7">Cytoplasm</location>
    </subcellularLocation>
</comment>
<evidence type="ECO:0000256" key="7">
    <source>
        <dbReference type="HAMAP-Rule" id="MF_01217"/>
    </source>
</evidence>
<dbReference type="Gene3D" id="1.10.1200.10">
    <property type="entry name" value="ACP-like"/>
    <property type="match status" value="1"/>
</dbReference>
<keyword evidence="6 7" id="KW-0275">Fatty acid biosynthesis</keyword>
<keyword evidence="5 7" id="KW-0443">Lipid metabolism</keyword>
<evidence type="ECO:0000256" key="5">
    <source>
        <dbReference type="ARBA" id="ARBA00023098"/>
    </source>
</evidence>
<feature type="modified residue" description="O-(pantetheine 4'-phosphoryl)serine" evidence="7">
    <location>
        <position position="45"/>
    </location>
</feature>
<comment type="PTM">
    <text evidence="7">4'-phosphopantetheine is transferred from CoA to a specific serine of apo-ACP by AcpS. This modification is essential for activity because fatty acids are bound in thioester linkage to the sulfhydryl of the prosthetic group.</text>
</comment>
<comment type="caution">
    <text evidence="9">The sequence shown here is derived from an EMBL/GenBank/DDBJ whole genome shotgun (WGS) entry which is preliminary data.</text>
</comment>
<name>A0A660CKS3_9PSEU</name>
<evidence type="ECO:0000259" key="8">
    <source>
        <dbReference type="PROSITE" id="PS50075"/>
    </source>
</evidence>
<gene>
    <name evidence="7" type="primary">acpP</name>
    <name evidence="9" type="ORF">JD82_04136</name>
</gene>
<dbReference type="AlphaFoldDB" id="A0A660CKS3"/>
<sequence>MTSDGNAAISGRADEIKAIVCRVLDVPPSEVGLESRFVDDLGADSMDLLELLSHLEVEFDVRIDEDHLARLVHLRGVHDVLGEVLEA</sequence>
<feature type="domain" description="Carrier" evidence="8">
    <location>
        <begin position="7"/>
        <end position="87"/>
    </location>
</feature>
<accession>A0A660CKS3</accession>
<keyword evidence="2 7" id="KW-0444">Lipid biosynthesis</keyword>
<dbReference type="InterPro" id="IPR003231">
    <property type="entry name" value="ACP"/>
</dbReference>
<evidence type="ECO:0000256" key="3">
    <source>
        <dbReference type="ARBA" id="ARBA00022553"/>
    </source>
</evidence>
<evidence type="ECO:0000313" key="9">
    <source>
        <dbReference type="EMBL" id="TWH22259.1"/>
    </source>
</evidence>
<keyword evidence="10" id="KW-1185">Reference proteome</keyword>
<dbReference type="OrthoDB" id="4564178at2"/>
<protein>
    <recommendedName>
        <fullName evidence="7">Acyl carrier protein</fullName>
        <shortName evidence="7">ACP</shortName>
    </recommendedName>
</protein>
<dbReference type="EMBL" id="VLJV01000001">
    <property type="protein sequence ID" value="TWH22259.1"/>
    <property type="molecule type" value="Genomic_DNA"/>
</dbReference>
<keyword evidence="4 7" id="KW-0276">Fatty acid metabolism</keyword>
<keyword evidence="7" id="KW-0963">Cytoplasm</keyword>
<organism evidence="9 10">
    <name type="scientific">Prauserella rugosa</name>
    <dbReference type="NCBI Taxonomy" id="43354"/>
    <lineage>
        <taxon>Bacteria</taxon>
        <taxon>Bacillati</taxon>
        <taxon>Actinomycetota</taxon>
        <taxon>Actinomycetes</taxon>
        <taxon>Pseudonocardiales</taxon>
        <taxon>Pseudonocardiaceae</taxon>
        <taxon>Prauserella</taxon>
    </lineage>
</organism>
<proteinExistence type="inferred from homology"/>
<comment type="function">
    <text evidence="7">Carrier of the growing fatty acid chain in fatty acid biosynthesis.</text>
</comment>
<comment type="pathway">
    <text evidence="7">Lipid metabolism; fatty acid biosynthesis.</text>
</comment>
<dbReference type="Pfam" id="PF00550">
    <property type="entry name" value="PP-binding"/>
    <property type="match status" value="1"/>
</dbReference>
<evidence type="ECO:0000313" key="10">
    <source>
        <dbReference type="Proteomes" id="UP000317303"/>
    </source>
</evidence>
<dbReference type="RefSeq" id="WP_030532843.1">
    <property type="nucleotide sequence ID" value="NZ_JOIJ01000010.1"/>
</dbReference>
<keyword evidence="3 7" id="KW-0597">Phosphoprotein</keyword>
<dbReference type="HAMAP" id="MF_01217">
    <property type="entry name" value="Acyl_carrier"/>
    <property type="match status" value="1"/>
</dbReference>
<dbReference type="GO" id="GO:0005737">
    <property type="term" value="C:cytoplasm"/>
    <property type="evidence" value="ECO:0007669"/>
    <property type="project" value="UniProtKB-SubCell"/>
</dbReference>
<dbReference type="InterPro" id="IPR036736">
    <property type="entry name" value="ACP-like_sf"/>
</dbReference>
<evidence type="ECO:0000256" key="6">
    <source>
        <dbReference type="ARBA" id="ARBA00023160"/>
    </source>
</evidence>
<dbReference type="SUPFAM" id="SSF47336">
    <property type="entry name" value="ACP-like"/>
    <property type="match status" value="1"/>
</dbReference>
<reference evidence="9 10" key="1">
    <citation type="submission" date="2019-07" db="EMBL/GenBank/DDBJ databases">
        <title>R&amp;d 2014.</title>
        <authorList>
            <person name="Klenk H.-P."/>
        </authorList>
    </citation>
    <scope>NUCLEOTIDE SEQUENCE [LARGE SCALE GENOMIC DNA]</scope>
    <source>
        <strain evidence="9 10">DSM 43194</strain>
    </source>
</reference>
<keyword evidence="1 7" id="KW-0596">Phosphopantetheine</keyword>